<dbReference type="InterPro" id="IPR010979">
    <property type="entry name" value="Ribosomal_uS13-like_H2TH"/>
</dbReference>
<feature type="domain" description="Formamidopyrimidine-DNA glycosylase catalytic" evidence="11">
    <location>
        <begin position="2"/>
        <end position="142"/>
    </location>
</feature>
<evidence type="ECO:0000256" key="8">
    <source>
        <dbReference type="ARBA" id="ARBA00023268"/>
    </source>
</evidence>
<dbReference type="InterPro" id="IPR015886">
    <property type="entry name" value="H2TH_FPG"/>
</dbReference>
<dbReference type="Pfam" id="PF01149">
    <property type="entry name" value="Fapy_DNA_glyco"/>
    <property type="match status" value="1"/>
</dbReference>
<dbReference type="PROSITE" id="PS51068">
    <property type="entry name" value="FPG_CAT"/>
    <property type="match status" value="1"/>
</dbReference>
<evidence type="ECO:0000256" key="5">
    <source>
        <dbReference type="ARBA" id="ARBA00023125"/>
    </source>
</evidence>
<keyword evidence="7" id="KW-0456">Lyase</keyword>
<evidence type="ECO:0000256" key="1">
    <source>
        <dbReference type="ARBA" id="ARBA00001668"/>
    </source>
</evidence>
<evidence type="ECO:0000256" key="7">
    <source>
        <dbReference type="ARBA" id="ARBA00023239"/>
    </source>
</evidence>
<name>A0A383VM22_TETOB</name>
<feature type="region of interest" description="Disordered" evidence="10">
    <location>
        <begin position="306"/>
        <end position="460"/>
    </location>
</feature>
<dbReference type="GO" id="GO:0006284">
    <property type="term" value="P:base-excision repair"/>
    <property type="evidence" value="ECO:0007669"/>
    <property type="project" value="InterPro"/>
</dbReference>
<evidence type="ECO:0000313" key="12">
    <source>
        <dbReference type="EMBL" id="SZX65869.1"/>
    </source>
</evidence>
<dbReference type="InterPro" id="IPR012319">
    <property type="entry name" value="FPG_cat"/>
</dbReference>
<protein>
    <recommendedName>
        <fullName evidence="11">Formamidopyrimidine-DNA glycosylase catalytic domain-containing protein</fullName>
    </recommendedName>
</protein>
<dbReference type="EMBL" id="FNXT01000665">
    <property type="protein sequence ID" value="SZX65869.1"/>
    <property type="molecule type" value="Genomic_DNA"/>
</dbReference>
<dbReference type="SUPFAM" id="SSF81624">
    <property type="entry name" value="N-terminal domain of MutM-like DNA repair proteins"/>
    <property type="match status" value="1"/>
</dbReference>
<reference evidence="12 13" key="1">
    <citation type="submission" date="2016-10" db="EMBL/GenBank/DDBJ databases">
        <authorList>
            <person name="Cai Z."/>
        </authorList>
    </citation>
    <scope>NUCLEOTIDE SEQUENCE [LARGE SCALE GENOMIC DNA]</scope>
</reference>
<dbReference type="GO" id="GO:0016829">
    <property type="term" value="F:lyase activity"/>
    <property type="evidence" value="ECO:0007669"/>
    <property type="project" value="UniProtKB-KW"/>
</dbReference>
<dbReference type="SMART" id="SM01232">
    <property type="entry name" value="H2TH"/>
    <property type="match status" value="1"/>
</dbReference>
<keyword evidence="8" id="KW-0511">Multifunctional enzyme</keyword>
<evidence type="ECO:0000259" key="11">
    <source>
        <dbReference type="PROSITE" id="PS51068"/>
    </source>
</evidence>
<dbReference type="AlphaFoldDB" id="A0A383VM22"/>
<feature type="compositionally biased region" description="Low complexity" evidence="10">
    <location>
        <begin position="370"/>
        <end position="386"/>
    </location>
</feature>
<evidence type="ECO:0000313" key="13">
    <source>
        <dbReference type="Proteomes" id="UP000256970"/>
    </source>
</evidence>
<accession>A0A383VM22</accession>
<feature type="compositionally biased region" description="Low complexity" evidence="10">
    <location>
        <begin position="342"/>
        <end position="351"/>
    </location>
</feature>
<evidence type="ECO:0000256" key="2">
    <source>
        <dbReference type="ARBA" id="ARBA00009409"/>
    </source>
</evidence>
<evidence type="ECO:0000256" key="4">
    <source>
        <dbReference type="ARBA" id="ARBA00022801"/>
    </source>
</evidence>
<feature type="compositionally biased region" description="Low complexity" evidence="10">
    <location>
        <begin position="405"/>
        <end position="436"/>
    </location>
</feature>
<dbReference type="GO" id="GO:0008270">
    <property type="term" value="F:zinc ion binding"/>
    <property type="evidence" value="ECO:0007669"/>
    <property type="project" value="InterPro"/>
</dbReference>
<evidence type="ECO:0000256" key="9">
    <source>
        <dbReference type="ARBA" id="ARBA00023295"/>
    </source>
</evidence>
<keyword evidence="9" id="KW-0326">Glycosidase</keyword>
<feature type="compositionally biased region" description="Low complexity" evidence="10">
    <location>
        <begin position="325"/>
        <end position="334"/>
    </location>
</feature>
<keyword evidence="6" id="KW-0234">DNA repair</keyword>
<dbReference type="GO" id="GO:0003684">
    <property type="term" value="F:damaged DNA binding"/>
    <property type="evidence" value="ECO:0007669"/>
    <property type="project" value="InterPro"/>
</dbReference>
<keyword evidence="5" id="KW-0238">DNA-binding</keyword>
<organism evidence="12 13">
    <name type="scientific">Tetradesmus obliquus</name>
    <name type="common">Green alga</name>
    <name type="synonym">Acutodesmus obliquus</name>
    <dbReference type="NCBI Taxonomy" id="3088"/>
    <lineage>
        <taxon>Eukaryota</taxon>
        <taxon>Viridiplantae</taxon>
        <taxon>Chlorophyta</taxon>
        <taxon>core chlorophytes</taxon>
        <taxon>Chlorophyceae</taxon>
        <taxon>CS clade</taxon>
        <taxon>Sphaeropleales</taxon>
        <taxon>Scenedesmaceae</taxon>
        <taxon>Tetradesmus</taxon>
    </lineage>
</organism>
<evidence type="ECO:0000256" key="3">
    <source>
        <dbReference type="ARBA" id="ARBA00022763"/>
    </source>
</evidence>
<dbReference type="FunFam" id="1.10.8.50:FF:000009">
    <property type="entry name" value="Formamidopyrimidine-DNA glycosylase"/>
    <property type="match status" value="1"/>
</dbReference>
<dbReference type="GO" id="GO:0008534">
    <property type="term" value="F:oxidized purine nucleobase lesion DNA N-glycosylase activity"/>
    <property type="evidence" value="ECO:0007669"/>
    <property type="project" value="UniProtKB-EC"/>
</dbReference>
<dbReference type="Gene3D" id="3.20.190.10">
    <property type="entry name" value="MutM-like, N-terminal"/>
    <property type="match status" value="1"/>
</dbReference>
<evidence type="ECO:0000256" key="10">
    <source>
        <dbReference type="SAM" id="MobiDB-lite"/>
    </source>
</evidence>
<dbReference type="InterPro" id="IPR035937">
    <property type="entry name" value="FPG_N"/>
</dbReference>
<dbReference type="GO" id="GO:0005634">
    <property type="term" value="C:nucleus"/>
    <property type="evidence" value="ECO:0007669"/>
    <property type="project" value="TreeGrafter"/>
</dbReference>
<keyword evidence="3" id="KW-0227">DNA damage</keyword>
<dbReference type="CDD" id="cd08972">
    <property type="entry name" value="PF_Nei_N"/>
    <property type="match status" value="1"/>
</dbReference>
<dbReference type="Proteomes" id="UP000256970">
    <property type="component" value="Unassembled WGS sequence"/>
</dbReference>
<proteinExistence type="inferred from homology"/>
<keyword evidence="13" id="KW-1185">Reference proteome</keyword>
<evidence type="ECO:0000256" key="6">
    <source>
        <dbReference type="ARBA" id="ARBA00023204"/>
    </source>
</evidence>
<dbReference type="GO" id="GO:0003906">
    <property type="term" value="F:DNA-(apurinic or apyrimidinic site) endonuclease activity"/>
    <property type="evidence" value="ECO:0007669"/>
    <property type="project" value="InterPro"/>
</dbReference>
<dbReference type="STRING" id="3088.A0A383VM22"/>
<gene>
    <name evidence="12" type="ORF">BQ4739_LOCUS6333</name>
</gene>
<keyword evidence="4" id="KW-0378">Hydrolase</keyword>
<dbReference type="SMART" id="SM00898">
    <property type="entry name" value="Fapy_DNA_glyco"/>
    <property type="match status" value="1"/>
</dbReference>
<dbReference type="Gene3D" id="1.10.8.50">
    <property type="match status" value="1"/>
</dbReference>
<comment type="catalytic activity">
    <reaction evidence="1">
        <text>Hydrolysis of DNA containing ring-opened 7-methylguanine residues, releasing 2,6-diamino-4-hydroxy-5-(N-methyl)formamidopyrimidine.</text>
        <dbReference type="EC" id="3.2.2.23"/>
    </reaction>
</comment>
<feature type="compositionally biased region" description="Low complexity" evidence="10">
    <location>
        <begin position="444"/>
        <end position="454"/>
    </location>
</feature>
<sequence length="460" mass="48253">MPELPEVEAARRILEEHCVGREITLVDAAEDEKIFGGSSPQQLVAALQGRRLLAAGRKGKNLWLSLEGAGPMPLMHFGMTGYIAVRDAAGDVHIVAYENAPQGAGSWPPRFHKLLLHFGPHPDRPDGPASCELAYCDARRFGKVRLVDGDPAACEAITKLGWDPLLALPSLAQFGTALAAKAKGAARLKPLLLDQSFCAGVGNWVADEVLWQARLHPEQLLSELQPQHVEALHAALQHVVQVAVAANADSSKFPEDWMFHIRWGKKAGTLAGHKIDHITVGSRTSCYVPALQKLIGGGAAGKAAKAAKPAASKKRKSKQAEEQDNQQQQQQPPQDENEEAGEQQQLAEAAGSKARKQPVAAAGPAKQTGKRAAPAAAAAAPAARGRGTAKRRASQAEQQKETEDSTGGAAATGAEQQGSAAAEPALATAAAAQGPAKGRRKQPAATSGAAAAGSSRKKRR</sequence>
<dbReference type="PANTHER" id="PTHR22993">
    <property type="entry name" value="FORMAMIDOPYRIMIDINE-DNA GLYCOSYLASE"/>
    <property type="match status" value="1"/>
</dbReference>
<dbReference type="SUPFAM" id="SSF46946">
    <property type="entry name" value="S13-like H2TH domain"/>
    <property type="match status" value="1"/>
</dbReference>
<dbReference type="PANTHER" id="PTHR22993:SF9">
    <property type="entry name" value="FORMAMIDOPYRIMIDINE-DNA GLYCOSYLASE"/>
    <property type="match status" value="1"/>
</dbReference>
<comment type="similarity">
    <text evidence="2">Belongs to the FPG family.</text>
</comment>
<dbReference type="Pfam" id="PF06831">
    <property type="entry name" value="H2TH"/>
    <property type="match status" value="1"/>
</dbReference>